<dbReference type="InterPro" id="IPR017860">
    <property type="entry name" value="Peptidase_M22_CS"/>
</dbReference>
<feature type="binding site" evidence="8">
    <location>
        <begin position="132"/>
        <end position="136"/>
    </location>
    <ligand>
        <name>substrate</name>
    </ligand>
</feature>
<proteinExistence type="inferred from homology"/>
<evidence type="ECO:0000256" key="7">
    <source>
        <dbReference type="ARBA" id="ARBA00048117"/>
    </source>
</evidence>
<comment type="similarity">
    <text evidence="8">Belongs to the KAE1 / TsaD family.</text>
</comment>
<keyword evidence="3 8" id="KW-0819">tRNA processing</keyword>
<accession>A0A2S2DUR5</accession>
<keyword evidence="1 8" id="KW-0963">Cytoplasm</keyword>
<dbReference type="EMBL" id="CP029346">
    <property type="protein sequence ID" value="AWL08547.1"/>
    <property type="molecule type" value="Genomic_DNA"/>
</dbReference>
<dbReference type="PANTHER" id="PTHR11735">
    <property type="entry name" value="TRNA N6-ADENOSINE THREONYLCARBAMOYLTRANSFERASE"/>
    <property type="match status" value="1"/>
</dbReference>
<dbReference type="InterPro" id="IPR022450">
    <property type="entry name" value="TsaD"/>
</dbReference>
<dbReference type="Pfam" id="PF00814">
    <property type="entry name" value="TsaD"/>
    <property type="match status" value="1"/>
</dbReference>
<gene>
    <name evidence="10" type="primary">kae1</name>
    <name evidence="8" type="synonym">tsaD</name>
    <name evidence="10" type="ORF">HME7025_00675</name>
</gene>
<feature type="binding site" evidence="8">
    <location>
        <position position="165"/>
    </location>
    <ligand>
        <name>substrate</name>
    </ligand>
</feature>
<keyword evidence="2 8" id="KW-0808">Transferase</keyword>
<dbReference type="FunFam" id="3.30.420.40:FF:000040">
    <property type="entry name" value="tRNA N6-adenosine threonylcarbamoyltransferase"/>
    <property type="match status" value="1"/>
</dbReference>
<dbReference type="EC" id="2.3.1.234" evidence="8"/>
<feature type="domain" description="Gcp-like" evidence="9">
    <location>
        <begin position="23"/>
        <end position="307"/>
    </location>
</feature>
<dbReference type="NCBIfam" id="TIGR00329">
    <property type="entry name" value="gcp_kae1"/>
    <property type="match status" value="1"/>
</dbReference>
<comment type="catalytic activity">
    <reaction evidence="7 8">
        <text>L-threonylcarbamoyladenylate + adenosine(37) in tRNA = N(6)-L-threonylcarbamoyladenosine(37) in tRNA + AMP + H(+)</text>
        <dbReference type="Rhea" id="RHEA:37059"/>
        <dbReference type="Rhea" id="RHEA-COMP:10162"/>
        <dbReference type="Rhea" id="RHEA-COMP:10163"/>
        <dbReference type="ChEBI" id="CHEBI:15378"/>
        <dbReference type="ChEBI" id="CHEBI:73682"/>
        <dbReference type="ChEBI" id="CHEBI:74411"/>
        <dbReference type="ChEBI" id="CHEBI:74418"/>
        <dbReference type="ChEBI" id="CHEBI:456215"/>
        <dbReference type="EC" id="2.3.1.234"/>
    </reaction>
</comment>
<evidence type="ECO:0000256" key="8">
    <source>
        <dbReference type="HAMAP-Rule" id="MF_01445"/>
    </source>
</evidence>
<dbReference type="NCBIfam" id="TIGR03723">
    <property type="entry name" value="T6A_TsaD_YgjD"/>
    <property type="match status" value="1"/>
</dbReference>
<feature type="binding site" evidence="8">
    <location>
        <position position="301"/>
    </location>
    <ligand>
        <name>Fe cation</name>
        <dbReference type="ChEBI" id="CHEBI:24875"/>
    </ligand>
</feature>
<dbReference type="HAMAP" id="MF_01445">
    <property type="entry name" value="TsaD"/>
    <property type="match status" value="1"/>
</dbReference>
<feature type="binding site" evidence="8">
    <location>
        <position position="182"/>
    </location>
    <ligand>
        <name>substrate</name>
    </ligand>
</feature>
<feature type="binding site" evidence="8">
    <location>
        <position position="273"/>
    </location>
    <ligand>
        <name>substrate</name>
    </ligand>
</feature>
<dbReference type="OrthoDB" id="9806197at2"/>
<dbReference type="PRINTS" id="PR00789">
    <property type="entry name" value="OSIALOPTASE"/>
</dbReference>
<dbReference type="GO" id="GO:0002949">
    <property type="term" value="P:tRNA threonylcarbamoyladenosine modification"/>
    <property type="evidence" value="ECO:0007669"/>
    <property type="project" value="UniProtKB-UniRule"/>
</dbReference>
<dbReference type="KEGG" id="psez:HME7025_00675"/>
<dbReference type="InterPro" id="IPR043129">
    <property type="entry name" value="ATPase_NBD"/>
</dbReference>
<comment type="subcellular location">
    <subcellularLocation>
        <location evidence="8">Cytoplasm</location>
    </subcellularLocation>
</comment>
<dbReference type="RefSeq" id="WP_109322294.1">
    <property type="nucleotide sequence ID" value="NZ_CP029346.1"/>
</dbReference>
<organism evidence="10 11">
    <name type="scientific">Aquirufa nivalisilvae</name>
    <dbReference type="NCBI Taxonomy" id="2516557"/>
    <lineage>
        <taxon>Bacteria</taxon>
        <taxon>Pseudomonadati</taxon>
        <taxon>Bacteroidota</taxon>
        <taxon>Cytophagia</taxon>
        <taxon>Cytophagales</taxon>
        <taxon>Flectobacillaceae</taxon>
        <taxon>Aquirufa</taxon>
    </lineage>
</organism>
<dbReference type="GO" id="GO:0061711">
    <property type="term" value="F:tRNA N(6)-L-threonylcarbamoyladenine synthase activity"/>
    <property type="evidence" value="ECO:0007669"/>
    <property type="project" value="UniProtKB-EC"/>
</dbReference>
<keyword evidence="5 8" id="KW-0408">Iron</keyword>
<dbReference type="SUPFAM" id="SSF53067">
    <property type="entry name" value="Actin-like ATPase domain"/>
    <property type="match status" value="1"/>
</dbReference>
<dbReference type="Gene3D" id="3.30.420.40">
    <property type="match status" value="2"/>
</dbReference>
<evidence type="ECO:0000259" key="9">
    <source>
        <dbReference type="Pfam" id="PF00814"/>
    </source>
</evidence>
<dbReference type="AlphaFoldDB" id="A0A2S2DUR5"/>
<dbReference type="PANTHER" id="PTHR11735:SF6">
    <property type="entry name" value="TRNA N6-ADENOSINE THREONYLCARBAMOYLTRANSFERASE, MITOCHONDRIAL"/>
    <property type="match status" value="1"/>
</dbReference>
<dbReference type="GO" id="GO:0005506">
    <property type="term" value="F:iron ion binding"/>
    <property type="evidence" value="ECO:0007669"/>
    <property type="project" value="UniProtKB-UniRule"/>
</dbReference>
<evidence type="ECO:0000256" key="6">
    <source>
        <dbReference type="ARBA" id="ARBA00023315"/>
    </source>
</evidence>
<comment type="function">
    <text evidence="8">Required for the formation of a threonylcarbamoyl group on adenosine at position 37 (t(6)A37) in tRNAs that read codons beginning with adenine. Is involved in the transfer of the threonylcarbamoyl moiety of threonylcarbamoyl-AMP (TC-AMP) to the N6 group of A37, together with TsaE and TsaB. TsaD likely plays a direct catalytic role in this reaction.</text>
</comment>
<feature type="binding site" evidence="8">
    <location>
        <position position="109"/>
    </location>
    <ligand>
        <name>Fe cation</name>
        <dbReference type="ChEBI" id="CHEBI:24875"/>
    </ligand>
</feature>
<dbReference type="InterPro" id="IPR000905">
    <property type="entry name" value="Gcp-like_dom"/>
</dbReference>
<keyword evidence="4 8" id="KW-0479">Metal-binding</keyword>
<evidence type="ECO:0000256" key="3">
    <source>
        <dbReference type="ARBA" id="ARBA00022694"/>
    </source>
</evidence>
<reference evidence="11" key="1">
    <citation type="submission" date="2018-05" db="EMBL/GenBank/DDBJ databases">
        <title>Pseudarcicella sp. HME7025 Genome sequencing and assembly.</title>
        <authorList>
            <person name="Kim H."/>
            <person name="Kang H."/>
            <person name="Joh K."/>
        </authorList>
    </citation>
    <scope>NUCLEOTIDE SEQUENCE [LARGE SCALE GENOMIC DNA]</scope>
    <source>
        <strain evidence="11">HME7025</strain>
    </source>
</reference>
<name>A0A2S2DUR5_9BACT</name>
<comment type="cofactor">
    <cofactor evidence="8">
        <name>Fe(2+)</name>
        <dbReference type="ChEBI" id="CHEBI:29033"/>
    </cofactor>
    <text evidence="8">Binds 1 Fe(2+) ion per subunit.</text>
</comment>
<evidence type="ECO:0000256" key="1">
    <source>
        <dbReference type="ARBA" id="ARBA00022490"/>
    </source>
</evidence>
<evidence type="ECO:0000313" key="11">
    <source>
        <dbReference type="Proteomes" id="UP000245468"/>
    </source>
</evidence>
<sequence>MNLLAIESSCDETSAAIMVNGELRSNIVSTQLIHTQWGGVVPELASRAHQKSIIPVVHEALQKANINKNELNAIAFTRGPGLLGALLIGTSFAKALALSLDIPLIEVNHMEAHVLAHFIEDPKPSFPFLCLTVSGGHTQLVWVKSPLEMEVIGETQDDAVGEAFDKTAKLIGLPYPGGPMIDKLAKEGNPNRFPFPLGEMPGLDFSFSGIKTAILYFLQKEQKNNPQFIEENKADICASVQKTLIDMLLRKVKKAMKEKNCQQIAIAGGVAANSGLRNGIQELGAQQNWDVFIPAFSYCTDNAGMIAMAGHFKAEAGIFCGQDVSPLPRMAMK</sequence>
<dbReference type="Proteomes" id="UP000245468">
    <property type="component" value="Chromosome"/>
</dbReference>
<evidence type="ECO:0000256" key="2">
    <source>
        <dbReference type="ARBA" id="ARBA00022679"/>
    </source>
</evidence>
<dbReference type="GO" id="GO:0005737">
    <property type="term" value="C:cytoplasm"/>
    <property type="evidence" value="ECO:0007669"/>
    <property type="project" value="UniProtKB-SubCell"/>
</dbReference>
<dbReference type="CDD" id="cd24133">
    <property type="entry name" value="ASKHA_NBD_TsaD_bac"/>
    <property type="match status" value="1"/>
</dbReference>
<evidence type="ECO:0000313" key="10">
    <source>
        <dbReference type="EMBL" id="AWL08547.1"/>
    </source>
</evidence>
<dbReference type="InterPro" id="IPR017861">
    <property type="entry name" value="KAE1/TsaD"/>
</dbReference>
<feature type="binding site" evidence="8">
    <location>
        <position position="178"/>
    </location>
    <ligand>
        <name>substrate</name>
    </ligand>
</feature>
<keyword evidence="11" id="KW-1185">Reference proteome</keyword>
<evidence type="ECO:0000256" key="5">
    <source>
        <dbReference type="ARBA" id="ARBA00023004"/>
    </source>
</evidence>
<dbReference type="PROSITE" id="PS01016">
    <property type="entry name" value="GLYCOPROTEASE"/>
    <property type="match status" value="1"/>
</dbReference>
<protein>
    <recommendedName>
        <fullName evidence="8">tRNA N6-adenosine threonylcarbamoyltransferase</fullName>
        <ecNumber evidence="8">2.3.1.234</ecNumber>
    </recommendedName>
    <alternativeName>
        <fullName evidence="8">N6-L-threonylcarbamoyladenine synthase</fullName>
        <shortName evidence="8">t(6)A synthase</shortName>
    </alternativeName>
    <alternativeName>
        <fullName evidence="8">t(6)A37 threonylcarbamoyladenosine biosynthesis protein TsaD</fullName>
    </alternativeName>
    <alternativeName>
        <fullName evidence="8">tRNA threonylcarbamoyladenosine biosynthesis protein TsaD</fullName>
    </alternativeName>
</protein>
<feature type="binding site" evidence="8">
    <location>
        <position position="113"/>
    </location>
    <ligand>
        <name>Fe cation</name>
        <dbReference type="ChEBI" id="CHEBI:24875"/>
    </ligand>
</feature>
<evidence type="ECO:0000256" key="4">
    <source>
        <dbReference type="ARBA" id="ARBA00022723"/>
    </source>
</evidence>
<keyword evidence="6 8" id="KW-0012">Acyltransferase</keyword>